<dbReference type="Proteomes" id="UP000295598">
    <property type="component" value="Unassembled WGS sequence"/>
</dbReference>
<evidence type="ECO:0000313" key="2">
    <source>
        <dbReference type="EMBL" id="TDB47992.1"/>
    </source>
</evidence>
<evidence type="ECO:0000313" key="3">
    <source>
        <dbReference type="Proteomes" id="UP000295598"/>
    </source>
</evidence>
<dbReference type="EMBL" id="PUJY01000047">
    <property type="protein sequence ID" value="TDB47992.1"/>
    <property type="molecule type" value="Genomic_DNA"/>
</dbReference>
<keyword evidence="1" id="KW-0812">Transmembrane</keyword>
<reference evidence="2 3" key="1">
    <citation type="journal article" date="2019" name="Int. J. Syst. Evol. Microbiol.">
        <title>Photorhabdus khanii subsp. guanajuatensis subsp. nov., isolated from Heterorhabditis atacamensis, and Photorhabdus luminescens subsp. mexicana subsp. nov., isolated from Heterorhabditis mexicana entomopathogenic nematodes.</title>
        <authorList>
            <person name="Machado R.A.R."/>
            <person name="Bruno P."/>
            <person name="Arce C.C.M."/>
            <person name="Liechti N."/>
            <person name="Kohler A."/>
            <person name="Bernal J."/>
            <person name="Bruggmann R."/>
            <person name="Turlings T.C.J."/>
        </authorList>
    </citation>
    <scope>NUCLEOTIDE SEQUENCE [LARGE SCALE GENOMIC DNA]</scope>
    <source>
        <strain evidence="2 3">MEX20-17</strain>
    </source>
</reference>
<dbReference type="RefSeq" id="WP_132355850.1">
    <property type="nucleotide sequence ID" value="NZ_CAWOJO010000047.1"/>
</dbReference>
<feature type="transmembrane region" description="Helical" evidence="1">
    <location>
        <begin position="47"/>
        <end position="73"/>
    </location>
</feature>
<protein>
    <submittedName>
        <fullName evidence="2">Uncharacterized protein</fullName>
    </submittedName>
</protein>
<organism evidence="2 3">
    <name type="scientific">Photorhabdus khanii subsp. guanajuatensis</name>
    <dbReference type="NCBI Taxonomy" id="2100166"/>
    <lineage>
        <taxon>Bacteria</taxon>
        <taxon>Pseudomonadati</taxon>
        <taxon>Pseudomonadota</taxon>
        <taxon>Gammaproteobacteria</taxon>
        <taxon>Enterobacterales</taxon>
        <taxon>Morganellaceae</taxon>
        <taxon>Photorhabdus</taxon>
    </lineage>
</organism>
<dbReference type="AlphaFoldDB" id="A0A4R4J489"/>
<keyword evidence="1" id="KW-1133">Transmembrane helix</keyword>
<keyword evidence="1" id="KW-0472">Membrane</keyword>
<feature type="transmembrane region" description="Helical" evidence="1">
    <location>
        <begin position="7"/>
        <end position="27"/>
    </location>
</feature>
<name>A0A4R4J489_9GAMM</name>
<evidence type="ECO:0000256" key="1">
    <source>
        <dbReference type="SAM" id="Phobius"/>
    </source>
</evidence>
<comment type="caution">
    <text evidence="2">The sequence shown here is derived from an EMBL/GenBank/DDBJ whole genome shotgun (WGS) entry which is preliminary data.</text>
</comment>
<sequence length="78" mass="8884">MLILITVWGLSVSSIVVGLLVWMLRLTGENVFPVLDIYASFFIQYRYWLVSLFNISVPLELLIALPLFLVVIIPTKTT</sequence>
<accession>A0A4R4J489</accession>
<gene>
    <name evidence="2" type="ORF">C5467_19860</name>
</gene>
<proteinExistence type="predicted"/>